<dbReference type="PANTHER" id="PTHR33217">
    <property type="entry name" value="TRANSPOSASE FOR INSERTION SEQUENCE ELEMENT IS1081"/>
    <property type="match status" value="1"/>
</dbReference>
<dbReference type="AlphaFoldDB" id="A0A9X0R232"/>
<comment type="similarity">
    <text evidence="2 6">Belongs to the transposase mutator family.</text>
</comment>
<proteinExistence type="inferred from homology"/>
<evidence type="ECO:0000313" key="8">
    <source>
        <dbReference type="Proteomes" id="UP000600101"/>
    </source>
</evidence>
<keyword evidence="8" id="KW-1185">Reference proteome</keyword>
<keyword evidence="3 6" id="KW-0815">Transposition</keyword>
<comment type="function">
    <text evidence="1 6">Required for the transposition of the insertion element.</text>
</comment>
<name>A0A9X0R232_9PROT</name>
<evidence type="ECO:0000256" key="2">
    <source>
        <dbReference type="ARBA" id="ARBA00010961"/>
    </source>
</evidence>
<sequence>MRHCRSAFAWIGTAFVKADAPAGHARWRRVADQLRSKVPRLAKPRDAVGSDVLAHRDVPRERRARIHSSDPTERLNGEIKRRTDVVGMFPNEAVLTRLIGAILLEQSDEWATRQSRYIILEAIHTASDTAPVSLPALAK</sequence>
<dbReference type="RefSeq" id="WP_186772834.1">
    <property type="nucleotide sequence ID" value="NZ_JACOMF010000041.1"/>
</dbReference>
<evidence type="ECO:0000313" key="7">
    <source>
        <dbReference type="EMBL" id="MBC4018079.1"/>
    </source>
</evidence>
<evidence type="ECO:0000256" key="4">
    <source>
        <dbReference type="ARBA" id="ARBA00023125"/>
    </source>
</evidence>
<dbReference type="EMBL" id="JACOMF010000041">
    <property type="protein sequence ID" value="MBC4018079.1"/>
    <property type="molecule type" value="Genomic_DNA"/>
</dbReference>
<accession>A0A9X0R232</accession>
<dbReference type="GO" id="GO:0006313">
    <property type="term" value="P:DNA transposition"/>
    <property type="evidence" value="ECO:0007669"/>
    <property type="project" value="UniProtKB-UniRule"/>
</dbReference>
<keyword evidence="5 6" id="KW-0233">DNA recombination</keyword>
<reference evidence="7" key="1">
    <citation type="submission" date="2020-08" db="EMBL/GenBank/DDBJ databases">
        <authorList>
            <person name="Hu Y."/>
            <person name="Nguyen S.V."/>
            <person name="Li F."/>
            <person name="Fanning S."/>
        </authorList>
    </citation>
    <scope>NUCLEOTIDE SEQUENCE</scope>
    <source>
        <strain evidence="7">SYSU D8009</strain>
    </source>
</reference>
<evidence type="ECO:0000256" key="5">
    <source>
        <dbReference type="ARBA" id="ARBA00023172"/>
    </source>
</evidence>
<dbReference type="GO" id="GO:0004803">
    <property type="term" value="F:transposase activity"/>
    <property type="evidence" value="ECO:0007669"/>
    <property type="project" value="UniProtKB-UniRule"/>
</dbReference>
<keyword evidence="4 6" id="KW-0238">DNA-binding</keyword>
<gene>
    <name evidence="7" type="ORF">H7965_22535</name>
</gene>
<dbReference type="Proteomes" id="UP000600101">
    <property type="component" value="Unassembled WGS sequence"/>
</dbReference>
<evidence type="ECO:0000256" key="6">
    <source>
        <dbReference type="RuleBase" id="RU365089"/>
    </source>
</evidence>
<dbReference type="InterPro" id="IPR001207">
    <property type="entry name" value="Transposase_mutator"/>
</dbReference>
<organism evidence="7 8">
    <name type="scientific">Siccirubricoccus deserti</name>
    <dbReference type="NCBI Taxonomy" id="2013562"/>
    <lineage>
        <taxon>Bacteria</taxon>
        <taxon>Pseudomonadati</taxon>
        <taxon>Pseudomonadota</taxon>
        <taxon>Alphaproteobacteria</taxon>
        <taxon>Acetobacterales</taxon>
        <taxon>Roseomonadaceae</taxon>
        <taxon>Siccirubricoccus</taxon>
    </lineage>
</organism>
<comment type="caution">
    <text evidence="7">The sequence shown here is derived from an EMBL/GenBank/DDBJ whole genome shotgun (WGS) entry which is preliminary data.</text>
</comment>
<evidence type="ECO:0000256" key="3">
    <source>
        <dbReference type="ARBA" id="ARBA00022578"/>
    </source>
</evidence>
<evidence type="ECO:0000256" key="1">
    <source>
        <dbReference type="ARBA" id="ARBA00002190"/>
    </source>
</evidence>
<keyword evidence="6" id="KW-0814">Transposable element</keyword>
<dbReference type="GO" id="GO:0003677">
    <property type="term" value="F:DNA binding"/>
    <property type="evidence" value="ECO:0007669"/>
    <property type="project" value="UniProtKB-UniRule"/>
</dbReference>
<dbReference type="PANTHER" id="PTHR33217:SF7">
    <property type="entry name" value="TRANSPOSASE FOR INSERTION SEQUENCE ELEMENT IS1081"/>
    <property type="match status" value="1"/>
</dbReference>
<protein>
    <recommendedName>
        <fullName evidence="6">Mutator family transposase</fullName>
    </recommendedName>
</protein>
<dbReference type="Pfam" id="PF00872">
    <property type="entry name" value="Transposase_mut"/>
    <property type="match status" value="1"/>
</dbReference>